<feature type="compositionally biased region" description="Low complexity" evidence="3">
    <location>
        <begin position="40"/>
        <end position="53"/>
    </location>
</feature>
<dbReference type="PANTHER" id="PTHR37423">
    <property type="entry name" value="SOLUBLE LYTIC MUREIN TRANSGLYCOSYLASE-RELATED"/>
    <property type="match status" value="1"/>
</dbReference>
<evidence type="ECO:0000313" key="6">
    <source>
        <dbReference type="Proteomes" id="UP000733611"/>
    </source>
</evidence>
<organism evidence="5 6">
    <name type="scientific">Candidatus Anaerobiospirillum pullicola</name>
    <dbReference type="NCBI Taxonomy" id="2838451"/>
    <lineage>
        <taxon>Bacteria</taxon>
        <taxon>Pseudomonadati</taxon>
        <taxon>Pseudomonadota</taxon>
        <taxon>Gammaproteobacteria</taxon>
        <taxon>Aeromonadales</taxon>
        <taxon>Succinivibrionaceae</taxon>
        <taxon>Anaerobiospirillum</taxon>
    </lineage>
</organism>
<evidence type="ECO:0000256" key="1">
    <source>
        <dbReference type="ARBA" id="ARBA00007734"/>
    </source>
</evidence>
<dbReference type="CDD" id="cd13401">
    <property type="entry name" value="Slt70-like"/>
    <property type="match status" value="1"/>
</dbReference>
<feature type="domain" description="Transglycosylase SLT" evidence="4">
    <location>
        <begin position="602"/>
        <end position="710"/>
    </location>
</feature>
<dbReference type="PANTHER" id="PTHR37423:SF5">
    <property type="entry name" value="SOLUBLE LYTIC MUREIN TRANSGLYCOSYLASE"/>
    <property type="match status" value="1"/>
</dbReference>
<reference evidence="5" key="1">
    <citation type="journal article" date="2021" name="PeerJ">
        <title>Extensive microbial diversity within the chicken gut microbiome revealed by metagenomics and culture.</title>
        <authorList>
            <person name="Gilroy R."/>
            <person name="Ravi A."/>
            <person name="Getino M."/>
            <person name="Pursley I."/>
            <person name="Horton D.L."/>
            <person name="Alikhan N.F."/>
            <person name="Baker D."/>
            <person name="Gharbi K."/>
            <person name="Hall N."/>
            <person name="Watson M."/>
            <person name="Adriaenssens E.M."/>
            <person name="Foster-Nyarko E."/>
            <person name="Jarju S."/>
            <person name="Secka A."/>
            <person name="Antonio M."/>
            <person name="Oren A."/>
            <person name="Chaudhuri R.R."/>
            <person name="La Ragione R."/>
            <person name="Hildebrand F."/>
            <person name="Pallen M.J."/>
        </authorList>
    </citation>
    <scope>NUCLEOTIDE SEQUENCE</scope>
    <source>
        <strain evidence="5">378</strain>
    </source>
</reference>
<dbReference type="Gene3D" id="1.25.20.10">
    <property type="entry name" value="Bacterial muramidases"/>
    <property type="match status" value="1"/>
</dbReference>
<evidence type="ECO:0000313" key="5">
    <source>
        <dbReference type="EMBL" id="MBU3843747.1"/>
    </source>
</evidence>
<dbReference type="Proteomes" id="UP000733611">
    <property type="component" value="Unassembled WGS sequence"/>
</dbReference>
<sequence length="759" mass="86799">MGKLTWQPWLQQVLAQTPKAMVGALLLALAPLVLASSASSSSSSSSAQDDAASTQEEQVDAIESKLATTSANITIRAGANSNDLVSGSAEANGNSDVYSGTALHFEDQMMLNARRVDLDLFAKMPKSRITKMREAYVQAENAFRRGDEALGFAIQKQHLQGYPLNIWLNYYYLANDIKTSKFDAVMKFINSNEQAELAELLRDRYARYLSDVRDYARLSVLVGPKPFDETKLSTLSFKQKTQLCRFYEANWPLDKVNEEAISFATRIYLDLSKRPLSCNGLMALFDAKGYLTDKLVLKRFENAYVQRSYTETTDSLAQELQHTDFAKRVDQQMQLYSQPEKLFDEVKGNSEDEHRVAVLAFKRYANLSPRSARNDFKKFIKTYDPSETELIDIYQIFASSFLGRSYGLSDVEWVDRNLPTLAWNDTLKEQRLRRAIYFAQWKEVYVLIDHLSPDLKDDINWRYWKGRAALELGKTDEGNALLAEVAKDRSFFGFYAAQTLGVDYPFNYLKIDPNFSFPLDIANNKAAIRFLELYALDDDNAIYEWREIAKRSPEHEAMVMAQWALQTGNISYAIDFVVSSGRWDALDYRFPIAYRSSYEHFSKESNVPLSFLYGVSRQESMLNHNIRSWAGAVGLMQVMPGTARDIARKEKWKFSGTNSLTDPETNIQYGSTYLRWMLDKFDNNRILAAAAYNAGPGRIPRWRSNDGVKRDVAMFVECIPFKETRKYVQNVILYDAIYNFLITGEKGELIHPNELSYAY</sequence>
<feature type="region of interest" description="Disordered" evidence="3">
    <location>
        <begin position="40"/>
        <end position="59"/>
    </location>
</feature>
<dbReference type="GO" id="GO:0042597">
    <property type="term" value="C:periplasmic space"/>
    <property type="evidence" value="ECO:0007669"/>
    <property type="project" value="InterPro"/>
</dbReference>
<name>A0A948WYP8_9GAMM</name>
<dbReference type="InterPro" id="IPR008939">
    <property type="entry name" value="Lytic_TGlycosylase_superhlx_U"/>
</dbReference>
<comment type="caution">
    <text evidence="5">The sequence shown here is derived from an EMBL/GenBank/DDBJ whole genome shotgun (WGS) entry which is preliminary data.</text>
</comment>
<dbReference type="SUPFAM" id="SSF53955">
    <property type="entry name" value="Lysozyme-like"/>
    <property type="match status" value="1"/>
</dbReference>
<dbReference type="SUPFAM" id="SSF48435">
    <property type="entry name" value="Bacterial muramidases"/>
    <property type="match status" value="1"/>
</dbReference>
<dbReference type="Gene3D" id="1.10.530.10">
    <property type="match status" value="1"/>
</dbReference>
<dbReference type="AlphaFoldDB" id="A0A948WYP8"/>
<dbReference type="GO" id="GO:0004553">
    <property type="term" value="F:hydrolase activity, hydrolyzing O-glycosyl compounds"/>
    <property type="evidence" value="ECO:0007669"/>
    <property type="project" value="InterPro"/>
</dbReference>
<protein>
    <submittedName>
        <fullName evidence="5">Transglycosylase SLT domain-containing protein</fullName>
    </submittedName>
</protein>
<dbReference type="InterPro" id="IPR023346">
    <property type="entry name" value="Lysozyme-like_dom_sf"/>
</dbReference>
<gene>
    <name evidence="5" type="ORF">H9847_02585</name>
</gene>
<keyword evidence="2" id="KW-0732">Signal</keyword>
<comment type="similarity">
    <text evidence="1">Belongs to the transglycosylase Slt family.</text>
</comment>
<evidence type="ECO:0000259" key="4">
    <source>
        <dbReference type="Pfam" id="PF01464"/>
    </source>
</evidence>
<dbReference type="InterPro" id="IPR008258">
    <property type="entry name" value="Transglycosylase_SLT_dom_1"/>
</dbReference>
<reference evidence="5" key="2">
    <citation type="submission" date="2021-04" db="EMBL/GenBank/DDBJ databases">
        <authorList>
            <person name="Gilroy R."/>
        </authorList>
    </citation>
    <scope>NUCLEOTIDE SEQUENCE</scope>
    <source>
        <strain evidence="5">378</strain>
    </source>
</reference>
<evidence type="ECO:0000256" key="3">
    <source>
        <dbReference type="SAM" id="MobiDB-lite"/>
    </source>
</evidence>
<dbReference type="EMBL" id="JAHLFE010000044">
    <property type="protein sequence ID" value="MBU3843747.1"/>
    <property type="molecule type" value="Genomic_DNA"/>
</dbReference>
<accession>A0A948WYP8</accession>
<proteinExistence type="inferred from homology"/>
<dbReference type="Pfam" id="PF01464">
    <property type="entry name" value="SLT"/>
    <property type="match status" value="1"/>
</dbReference>
<evidence type="ECO:0000256" key="2">
    <source>
        <dbReference type="ARBA" id="ARBA00022729"/>
    </source>
</evidence>